<dbReference type="EMBL" id="CAOQHR010000012">
    <property type="protein sequence ID" value="CAI6342039.1"/>
    <property type="molecule type" value="Genomic_DNA"/>
</dbReference>
<evidence type="ECO:0000313" key="1">
    <source>
        <dbReference type="EMBL" id="CAI6342039.1"/>
    </source>
</evidence>
<protein>
    <submittedName>
        <fullName evidence="1">Uncharacterized protein</fullName>
    </submittedName>
</protein>
<accession>A0A9W4UUE7</accession>
<gene>
    <name evidence="1" type="ORF">PDIGIT_LOCUS15241</name>
</gene>
<comment type="caution">
    <text evidence="1">The sequence shown here is derived from an EMBL/GenBank/DDBJ whole genome shotgun (WGS) entry which is preliminary data.</text>
</comment>
<sequence length="91" mass="9816">MTDRKTKHQDQAYYNSFPKFFISQTSPFLSASCFIFNVAQKAGIIAPIMLLCSSHSISCAVVTCPTYTPSGCSLEIGHKSCTGTTLSINNG</sequence>
<evidence type="ECO:0000313" key="2">
    <source>
        <dbReference type="Proteomes" id="UP001152607"/>
    </source>
</evidence>
<dbReference type="Proteomes" id="UP001152607">
    <property type="component" value="Unassembled WGS sequence"/>
</dbReference>
<dbReference type="AlphaFoldDB" id="A0A9W4UUE7"/>
<dbReference type="PROSITE" id="PS51257">
    <property type="entry name" value="PROKAR_LIPOPROTEIN"/>
    <property type="match status" value="1"/>
</dbReference>
<keyword evidence="2" id="KW-1185">Reference proteome</keyword>
<reference evidence="1" key="1">
    <citation type="submission" date="2023-01" db="EMBL/GenBank/DDBJ databases">
        <authorList>
            <person name="Van Ghelder C."/>
            <person name="Rancurel C."/>
        </authorList>
    </citation>
    <scope>NUCLEOTIDE SEQUENCE</scope>
    <source>
        <strain evidence="1">CNCM I-4278</strain>
    </source>
</reference>
<organism evidence="1 2">
    <name type="scientific">Periconia digitata</name>
    <dbReference type="NCBI Taxonomy" id="1303443"/>
    <lineage>
        <taxon>Eukaryota</taxon>
        <taxon>Fungi</taxon>
        <taxon>Dikarya</taxon>
        <taxon>Ascomycota</taxon>
        <taxon>Pezizomycotina</taxon>
        <taxon>Dothideomycetes</taxon>
        <taxon>Pleosporomycetidae</taxon>
        <taxon>Pleosporales</taxon>
        <taxon>Massarineae</taxon>
        <taxon>Periconiaceae</taxon>
        <taxon>Periconia</taxon>
    </lineage>
</organism>
<name>A0A9W4UUE7_9PLEO</name>
<proteinExistence type="predicted"/>